<evidence type="ECO:0000256" key="4">
    <source>
        <dbReference type="ARBA" id="ARBA00022692"/>
    </source>
</evidence>
<dbReference type="RefSeq" id="WP_171833466.1">
    <property type="nucleotide sequence ID" value="NZ_CP053708.1"/>
</dbReference>
<evidence type="ECO:0000256" key="7">
    <source>
        <dbReference type="SAM" id="Phobius"/>
    </source>
</evidence>
<comment type="subcellular location">
    <subcellularLocation>
        <location evidence="1">Cell membrane</location>
        <topology evidence="1">Multi-pass membrane protein</topology>
    </subcellularLocation>
</comment>
<keyword evidence="5 7" id="KW-1133">Transmembrane helix</keyword>
<dbReference type="PANTHER" id="PTHR34582">
    <property type="entry name" value="UPF0702 TRANSMEMBRANE PROTEIN YCAP"/>
    <property type="match status" value="1"/>
</dbReference>
<evidence type="ECO:0000313" key="9">
    <source>
        <dbReference type="EMBL" id="QKE91008.1"/>
    </source>
</evidence>
<dbReference type="PANTHER" id="PTHR34582:SF6">
    <property type="entry name" value="UPF0702 TRANSMEMBRANE PROTEIN YCAP"/>
    <property type="match status" value="1"/>
</dbReference>
<proteinExistence type="inferred from homology"/>
<name>A0A6M8HRN8_9PROT</name>
<protein>
    <submittedName>
        <fullName evidence="9">DUF421 domain-containing protein</fullName>
    </submittedName>
</protein>
<keyword evidence="6 7" id="KW-0472">Membrane</keyword>
<feature type="domain" description="YetF C-terminal" evidence="8">
    <location>
        <begin position="79"/>
        <end position="145"/>
    </location>
</feature>
<dbReference type="InterPro" id="IPR007353">
    <property type="entry name" value="DUF421"/>
</dbReference>
<keyword evidence="10" id="KW-1185">Reference proteome</keyword>
<sequence length="146" mass="16349">MNVVLRAAAAYWILLFVIRLLGRRTSSQLAPFDLVVLFLVAGTTISGVLGDERSLTAAVSAMVTFGLMHRLVAWLKARFPTFGRIVDGTPVILYEGGAFQEQRMRRLNIQTEDVMYAARQRGLRELAQVHYAIAERDGRISIIVKE</sequence>
<dbReference type="AlphaFoldDB" id="A0A6M8HRN8"/>
<evidence type="ECO:0000256" key="2">
    <source>
        <dbReference type="ARBA" id="ARBA00006448"/>
    </source>
</evidence>
<dbReference type="Pfam" id="PF04239">
    <property type="entry name" value="DUF421"/>
    <property type="match status" value="1"/>
</dbReference>
<keyword evidence="3" id="KW-1003">Cell membrane</keyword>
<feature type="transmembrane region" description="Helical" evidence="7">
    <location>
        <begin position="55"/>
        <end position="75"/>
    </location>
</feature>
<evidence type="ECO:0000256" key="3">
    <source>
        <dbReference type="ARBA" id="ARBA00022475"/>
    </source>
</evidence>
<feature type="transmembrane region" description="Helical" evidence="7">
    <location>
        <begin position="29"/>
        <end position="49"/>
    </location>
</feature>
<evidence type="ECO:0000256" key="6">
    <source>
        <dbReference type="ARBA" id="ARBA00023136"/>
    </source>
</evidence>
<keyword evidence="4 7" id="KW-0812">Transmembrane</keyword>
<evidence type="ECO:0000259" key="8">
    <source>
        <dbReference type="Pfam" id="PF04239"/>
    </source>
</evidence>
<dbReference type="EMBL" id="CP053708">
    <property type="protein sequence ID" value="QKE91008.1"/>
    <property type="molecule type" value="Genomic_DNA"/>
</dbReference>
<gene>
    <name evidence="9" type="ORF">HN018_13985</name>
</gene>
<comment type="similarity">
    <text evidence="2">Belongs to the UPF0702 family.</text>
</comment>
<dbReference type="GO" id="GO:0005886">
    <property type="term" value="C:plasma membrane"/>
    <property type="evidence" value="ECO:0007669"/>
    <property type="project" value="UniProtKB-SubCell"/>
</dbReference>
<feature type="transmembrane region" description="Helical" evidence="7">
    <location>
        <begin position="6"/>
        <end position="22"/>
    </location>
</feature>
<dbReference type="Gene3D" id="3.30.240.20">
    <property type="entry name" value="bsu07140 like domains"/>
    <property type="match status" value="1"/>
</dbReference>
<evidence type="ECO:0000256" key="1">
    <source>
        <dbReference type="ARBA" id="ARBA00004651"/>
    </source>
</evidence>
<evidence type="ECO:0000256" key="5">
    <source>
        <dbReference type="ARBA" id="ARBA00022989"/>
    </source>
</evidence>
<dbReference type="KEGG" id="lck:HN018_13985"/>
<accession>A0A6M8HRN8</accession>
<evidence type="ECO:0000313" key="10">
    <source>
        <dbReference type="Proteomes" id="UP000500767"/>
    </source>
</evidence>
<dbReference type="InterPro" id="IPR023090">
    <property type="entry name" value="UPF0702_alpha/beta_dom_sf"/>
</dbReference>
<dbReference type="Proteomes" id="UP000500767">
    <property type="component" value="Chromosome"/>
</dbReference>
<organism evidence="9 10">
    <name type="scientific">Lichenicola cladoniae</name>
    <dbReference type="NCBI Taxonomy" id="1484109"/>
    <lineage>
        <taxon>Bacteria</taxon>
        <taxon>Pseudomonadati</taxon>
        <taxon>Pseudomonadota</taxon>
        <taxon>Alphaproteobacteria</taxon>
        <taxon>Acetobacterales</taxon>
        <taxon>Acetobacteraceae</taxon>
        <taxon>Lichenicola</taxon>
    </lineage>
</organism>
<reference evidence="9 10" key="1">
    <citation type="journal article" date="2014" name="World J. Microbiol. Biotechnol.">
        <title>Biodiversity and physiological characteristics of Antarctic and Arctic lichens-associated bacteria.</title>
        <authorList>
            <person name="Lee Y.M."/>
            <person name="Kim E.H."/>
            <person name="Lee H.K."/>
            <person name="Hong S.G."/>
        </authorList>
    </citation>
    <scope>NUCLEOTIDE SEQUENCE [LARGE SCALE GENOMIC DNA]</scope>
    <source>
        <strain evidence="9 10">PAMC 26569</strain>
    </source>
</reference>